<evidence type="ECO:0000259" key="2">
    <source>
        <dbReference type="Pfam" id="PF13360"/>
    </source>
</evidence>
<dbReference type="InterPro" id="IPR002372">
    <property type="entry name" value="PQQ_rpt_dom"/>
</dbReference>
<dbReference type="EMBL" id="CP026652">
    <property type="protein sequence ID" value="AVH54633.1"/>
    <property type="molecule type" value="Genomic_DNA"/>
</dbReference>
<dbReference type="PANTHER" id="PTHR34512">
    <property type="entry name" value="CELL SURFACE PROTEIN"/>
    <property type="match status" value="1"/>
</dbReference>
<feature type="transmembrane region" description="Helical" evidence="1">
    <location>
        <begin position="124"/>
        <end position="145"/>
    </location>
</feature>
<gene>
    <name evidence="3" type="ORF">C4B68_00955</name>
</gene>
<sequence>MEPGNLAAIAVQIMSALATGAATSVGTAAGEEVTRVVRQRLGESEEGRAALDRLQEDPQQPEAQQHVRTLLTDEVRGNAGFARQLEATVTAGGNAHVNTLTINRSKVSGTINFGPLTIHRTRGAYIVLAIAAVAVALLLVLGSIGTVNIINNFGNGSGEGSESVQGGVSAPKERWKVDKGLTPTVADGVAYFGSLDKGLHAVDAATGEERWKFGTGGFLPSSSDTDEWGSPPTVADGVVYSASVDGNLYAVDAETGNERWAFDAGGPLVQSPAVADGIVYVSTVTGTLYAVDATSGKPRWDFDTGSEATAPTVAGGVVYVGGFGYLYARVASTGKERWTFNADGAWVSSVAVVRGTVYFGSTDHSLYALDAASGDGAFPHESGHSSHAYTARVMLCDVS</sequence>
<dbReference type="SUPFAM" id="SSF50998">
    <property type="entry name" value="Quinoprotein alcohol dehydrogenase-like"/>
    <property type="match status" value="1"/>
</dbReference>
<dbReference type="Gene3D" id="2.130.10.10">
    <property type="entry name" value="YVTN repeat-like/Quinoprotein amine dehydrogenase"/>
    <property type="match status" value="1"/>
</dbReference>
<dbReference type="Proteomes" id="UP000238413">
    <property type="component" value="Chromosome"/>
</dbReference>
<name>A0ABN5HU87_9ACTN</name>
<dbReference type="RefSeq" id="WP_099505144.1">
    <property type="nucleotide sequence ID" value="NZ_CP026652.1"/>
</dbReference>
<dbReference type="PANTHER" id="PTHR34512:SF30">
    <property type="entry name" value="OUTER MEMBRANE PROTEIN ASSEMBLY FACTOR BAMB"/>
    <property type="match status" value="1"/>
</dbReference>
<evidence type="ECO:0000256" key="1">
    <source>
        <dbReference type="SAM" id="Phobius"/>
    </source>
</evidence>
<feature type="domain" description="Pyrrolo-quinoline quinone repeat" evidence="2">
    <location>
        <begin position="198"/>
        <end position="308"/>
    </location>
</feature>
<dbReference type="InterPro" id="IPR018391">
    <property type="entry name" value="PQQ_b-propeller_rpt"/>
</dbReference>
<accession>A0ABN5HU87</accession>
<keyword evidence="4" id="KW-1185">Reference proteome</keyword>
<keyword evidence="1" id="KW-0472">Membrane</keyword>
<keyword evidence="1" id="KW-0812">Transmembrane</keyword>
<proteinExistence type="predicted"/>
<dbReference type="Gene3D" id="2.40.128.630">
    <property type="match status" value="1"/>
</dbReference>
<organism evidence="3 4">
    <name type="scientific">Streptomyces dengpaensis</name>
    <dbReference type="NCBI Taxonomy" id="2049881"/>
    <lineage>
        <taxon>Bacteria</taxon>
        <taxon>Bacillati</taxon>
        <taxon>Actinomycetota</taxon>
        <taxon>Actinomycetes</taxon>
        <taxon>Kitasatosporales</taxon>
        <taxon>Streptomycetaceae</taxon>
        <taxon>Streptomyces</taxon>
    </lineage>
</organism>
<dbReference type="InterPro" id="IPR015943">
    <property type="entry name" value="WD40/YVTN_repeat-like_dom_sf"/>
</dbReference>
<dbReference type="SMART" id="SM00564">
    <property type="entry name" value="PQQ"/>
    <property type="match status" value="5"/>
</dbReference>
<dbReference type="InterPro" id="IPR011047">
    <property type="entry name" value="Quinoprotein_ADH-like_sf"/>
</dbReference>
<evidence type="ECO:0000313" key="3">
    <source>
        <dbReference type="EMBL" id="AVH54633.1"/>
    </source>
</evidence>
<evidence type="ECO:0000313" key="4">
    <source>
        <dbReference type="Proteomes" id="UP000238413"/>
    </source>
</evidence>
<protein>
    <recommendedName>
        <fullName evidence="2">Pyrrolo-quinoline quinone repeat domain-containing protein</fullName>
    </recommendedName>
</protein>
<dbReference type="Pfam" id="PF13360">
    <property type="entry name" value="PQQ_2"/>
    <property type="match status" value="1"/>
</dbReference>
<reference evidence="3 4" key="1">
    <citation type="submission" date="2018-02" db="EMBL/GenBank/DDBJ databases">
        <title>Complete genome sequence of Streptomyces dengpaensis, the producer of angucyclines.</title>
        <authorList>
            <person name="Yumei L."/>
        </authorList>
    </citation>
    <scope>NUCLEOTIDE SEQUENCE [LARGE SCALE GENOMIC DNA]</scope>
    <source>
        <strain evidence="3 4">XZHG99</strain>
    </source>
</reference>
<keyword evidence="1" id="KW-1133">Transmembrane helix</keyword>